<dbReference type="PRINTS" id="PR01852">
    <property type="entry name" value="SIBAPROTEIN"/>
</dbReference>
<dbReference type="RefSeq" id="WP_209337693.1">
    <property type="nucleotide sequence ID" value="NZ_JAGIQL010000001.1"/>
</dbReference>
<dbReference type="EMBL" id="JAGIQL010000001">
    <property type="protein sequence ID" value="MBP0455906.1"/>
    <property type="molecule type" value="Genomic_DNA"/>
</dbReference>
<keyword evidence="2" id="KW-0472">Membrane</keyword>
<keyword evidence="2" id="KW-1133">Transmembrane helix</keyword>
<protein>
    <submittedName>
        <fullName evidence="4">Peptidase</fullName>
    </submittedName>
</protein>
<dbReference type="AlphaFoldDB" id="A0A940M8J9"/>
<sequence>MKISRTLATTVAAAVTAPVVLLSATPALADAKPAASTQAQHQKESGKPTIEQLEKAAAKAQKAYDDAVTATKAAEDAVEAVAAIDAPLTVAAREAQEAADNAATAKAKADKALADANAALDTLPPDATDEQKAAAQKAVSDAEAAANAAAAAKDAADAKSTEAAKARHDAGLAAFTELYKRRKAEKKALAAKKAADKALADAKAAAGGQDCHYESKLTTAITGLPSKITAGSTTDFAVHVTNGTDKTLGKVVPHLYFHATDKTGRNVIDDALHLQWSTSASPAWKSVGASGDAGSISPLKAGASADVKLRLKIDADAPAGEGLAFVAGDYVQSDDSCGGNLPTEYPFQIVAAGKDTGDGGAAKPGPSTSPNAGTKPQGGKSVTPIASTTPVATPTGTLAHTGSSSALPKLAAAAGAAVALGAIALVVGRRRKAGSAS</sequence>
<name>A0A940M8J9_9ACTN</name>
<keyword evidence="5" id="KW-1185">Reference proteome</keyword>
<evidence type="ECO:0000256" key="1">
    <source>
        <dbReference type="SAM" id="MobiDB-lite"/>
    </source>
</evidence>
<feature type="compositionally biased region" description="Polar residues" evidence="1">
    <location>
        <begin position="384"/>
        <end position="403"/>
    </location>
</feature>
<evidence type="ECO:0000256" key="3">
    <source>
        <dbReference type="SAM" id="SignalP"/>
    </source>
</evidence>
<feature type="transmembrane region" description="Helical" evidence="2">
    <location>
        <begin position="410"/>
        <end position="428"/>
    </location>
</feature>
<proteinExistence type="predicted"/>
<evidence type="ECO:0000313" key="4">
    <source>
        <dbReference type="EMBL" id="MBP0455906.1"/>
    </source>
</evidence>
<evidence type="ECO:0000313" key="5">
    <source>
        <dbReference type="Proteomes" id="UP000670475"/>
    </source>
</evidence>
<evidence type="ECO:0000256" key="2">
    <source>
        <dbReference type="SAM" id="Phobius"/>
    </source>
</evidence>
<gene>
    <name evidence="4" type="ORF">JFN87_00105</name>
</gene>
<organism evidence="4 5">
    <name type="scientific">Streptomyces montanisoli</name>
    <dbReference type="NCBI Taxonomy" id="2798581"/>
    <lineage>
        <taxon>Bacteria</taxon>
        <taxon>Bacillati</taxon>
        <taxon>Actinomycetota</taxon>
        <taxon>Actinomycetes</taxon>
        <taxon>Kitasatosporales</taxon>
        <taxon>Streptomycetaceae</taxon>
        <taxon>Streptomyces</taxon>
    </lineage>
</organism>
<keyword evidence="2" id="KW-0812">Transmembrane</keyword>
<dbReference type="Proteomes" id="UP000670475">
    <property type="component" value="Unassembled WGS sequence"/>
</dbReference>
<accession>A0A940M8J9</accession>
<dbReference type="InterPro" id="IPR009148">
    <property type="entry name" value="PcsB-like"/>
</dbReference>
<keyword evidence="3" id="KW-0732">Signal</keyword>
<feature type="signal peptide" evidence="3">
    <location>
        <begin position="1"/>
        <end position="29"/>
    </location>
</feature>
<reference evidence="4" key="1">
    <citation type="submission" date="2021-03" db="EMBL/GenBank/DDBJ databases">
        <title>Whole genome sequence of Streptomyces bomunensis MMS17-BM035.</title>
        <authorList>
            <person name="Lee J.H."/>
        </authorList>
    </citation>
    <scope>NUCLEOTIDE SEQUENCE</scope>
    <source>
        <strain evidence="4">MMS17-BM035</strain>
    </source>
</reference>
<comment type="caution">
    <text evidence="4">The sequence shown here is derived from an EMBL/GenBank/DDBJ whole genome shotgun (WGS) entry which is preliminary data.</text>
</comment>
<feature type="chain" id="PRO_5038127931" evidence="3">
    <location>
        <begin position="30"/>
        <end position="437"/>
    </location>
</feature>
<feature type="region of interest" description="Disordered" evidence="1">
    <location>
        <begin position="355"/>
        <end position="403"/>
    </location>
</feature>